<dbReference type="Pfam" id="PF17926">
    <property type="entry name" value="TetR_C_21"/>
    <property type="match status" value="1"/>
</dbReference>
<dbReference type="SUPFAM" id="SSF46689">
    <property type="entry name" value="Homeodomain-like"/>
    <property type="match status" value="1"/>
</dbReference>
<dbReference type="InterPro" id="IPR036271">
    <property type="entry name" value="Tet_transcr_reg_TetR-rel_C_sf"/>
</dbReference>
<dbReference type="PRINTS" id="PR00455">
    <property type="entry name" value="HTHTETR"/>
</dbReference>
<dbReference type="RefSeq" id="WP_153001685.1">
    <property type="nucleotide sequence ID" value="NZ_LDRC01000012.1"/>
</dbReference>
<evidence type="ECO:0000256" key="1">
    <source>
        <dbReference type="ARBA" id="ARBA00023125"/>
    </source>
</evidence>
<dbReference type="AlphaFoldDB" id="A0A147DTG9"/>
<protein>
    <recommendedName>
        <fullName evidence="3">HTH tetR-type domain-containing protein</fullName>
    </recommendedName>
</protein>
<dbReference type="InterPro" id="IPR050109">
    <property type="entry name" value="HTH-type_TetR-like_transc_reg"/>
</dbReference>
<feature type="domain" description="HTH tetR-type" evidence="3">
    <location>
        <begin position="10"/>
        <end position="70"/>
    </location>
</feature>
<evidence type="ECO:0000313" key="4">
    <source>
        <dbReference type="EMBL" id="KTR53628.1"/>
    </source>
</evidence>
<dbReference type="Proteomes" id="UP000072763">
    <property type="component" value="Unassembled WGS sequence"/>
</dbReference>
<dbReference type="SUPFAM" id="SSF48498">
    <property type="entry name" value="Tetracyclin repressor-like, C-terminal domain"/>
    <property type="match status" value="1"/>
</dbReference>
<proteinExistence type="predicted"/>
<evidence type="ECO:0000259" key="3">
    <source>
        <dbReference type="PROSITE" id="PS50977"/>
    </source>
</evidence>
<organism evidence="4 5">
    <name type="scientific">Curtobacterium oceanosedimentum</name>
    <dbReference type="NCBI Taxonomy" id="465820"/>
    <lineage>
        <taxon>Bacteria</taxon>
        <taxon>Bacillati</taxon>
        <taxon>Actinomycetota</taxon>
        <taxon>Actinomycetes</taxon>
        <taxon>Micrococcales</taxon>
        <taxon>Microbacteriaceae</taxon>
        <taxon>Curtobacterium</taxon>
    </lineage>
</organism>
<dbReference type="GO" id="GO:0000976">
    <property type="term" value="F:transcription cis-regulatory region binding"/>
    <property type="evidence" value="ECO:0007669"/>
    <property type="project" value="TreeGrafter"/>
</dbReference>
<sequence>MARFTPPAADAMRATLLAAARDEFAAHGLAGARVERLAAEAGSNKAQVFHYFGGKDGLFDALLTSELTAVHDAAPLDTADLAAWAGRLHDVLVERPWVERLATWHRLERPDVPVEALAEQYADAVAEVERAQRAGVLPRRFRPAVLYGLVVQLARVWPTLPPEAAASVAAVVPQRRRQVVVDAVGALLGD</sequence>
<dbReference type="OrthoDB" id="4726108at2"/>
<gene>
    <name evidence="4" type="ORF">NS359_03205</name>
</gene>
<dbReference type="PANTHER" id="PTHR30055:SF146">
    <property type="entry name" value="HTH-TYPE TRANSCRIPTIONAL DUAL REGULATOR CECR"/>
    <property type="match status" value="1"/>
</dbReference>
<reference evidence="4 5" key="1">
    <citation type="journal article" date="2016" name="Front. Microbiol.">
        <title>Genomic Resource of Rice Seed Associated Bacteria.</title>
        <authorList>
            <person name="Midha S."/>
            <person name="Bansal K."/>
            <person name="Sharma S."/>
            <person name="Kumar N."/>
            <person name="Patil P.P."/>
            <person name="Chaudhry V."/>
            <person name="Patil P.B."/>
        </authorList>
    </citation>
    <scope>NUCLEOTIDE SEQUENCE [LARGE SCALE GENOMIC DNA]</scope>
    <source>
        <strain evidence="4 5">NS359</strain>
    </source>
</reference>
<dbReference type="PATRIC" id="fig|465820.4.peg.495"/>
<evidence type="ECO:0000313" key="5">
    <source>
        <dbReference type="Proteomes" id="UP000072763"/>
    </source>
</evidence>
<name>A0A147DTG9_9MICO</name>
<dbReference type="InterPro" id="IPR001647">
    <property type="entry name" value="HTH_TetR"/>
</dbReference>
<keyword evidence="1 2" id="KW-0238">DNA-binding</keyword>
<accession>A0A147DTG9</accession>
<dbReference type="PROSITE" id="PS50977">
    <property type="entry name" value="HTH_TETR_2"/>
    <property type="match status" value="1"/>
</dbReference>
<dbReference type="GO" id="GO:0003700">
    <property type="term" value="F:DNA-binding transcription factor activity"/>
    <property type="evidence" value="ECO:0007669"/>
    <property type="project" value="TreeGrafter"/>
</dbReference>
<dbReference type="Pfam" id="PF00440">
    <property type="entry name" value="TetR_N"/>
    <property type="match status" value="1"/>
</dbReference>
<dbReference type="InterPro" id="IPR041467">
    <property type="entry name" value="Sco4008_C"/>
</dbReference>
<dbReference type="Gene3D" id="1.10.357.10">
    <property type="entry name" value="Tetracycline Repressor, domain 2"/>
    <property type="match status" value="1"/>
</dbReference>
<dbReference type="PANTHER" id="PTHR30055">
    <property type="entry name" value="HTH-TYPE TRANSCRIPTIONAL REGULATOR RUTR"/>
    <property type="match status" value="1"/>
</dbReference>
<dbReference type="EMBL" id="LDRC01000012">
    <property type="protein sequence ID" value="KTR53628.1"/>
    <property type="molecule type" value="Genomic_DNA"/>
</dbReference>
<evidence type="ECO:0000256" key="2">
    <source>
        <dbReference type="PROSITE-ProRule" id="PRU00335"/>
    </source>
</evidence>
<feature type="DNA-binding region" description="H-T-H motif" evidence="2">
    <location>
        <begin position="33"/>
        <end position="52"/>
    </location>
</feature>
<comment type="caution">
    <text evidence="4">The sequence shown here is derived from an EMBL/GenBank/DDBJ whole genome shotgun (WGS) entry which is preliminary data.</text>
</comment>
<dbReference type="InterPro" id="IPR009057">
    <property type="entry name" value="Homeodomain-like_sf"/>
</dbReference>